<dbReference type="EMBL" id="CAJVQC010014142">
    <property type="protein sequence ID" value="CAG8654772.1"/>
    <property type="molecule type" value="Genomic_DNA"/>
</dbReference>
<proteinExistence type="predicted"/>
<gene>
    <name evidence="1" type="ORF">RPERSI_LOCUS8031</name>
</gene>
<evidence type="ECO:0000313" key="2">
    <source>
        <dbReference type="Proteomes" id="UP000789920"/>
    </source>
</evidence>
<dbReference type="Proteomes" id="UP000789920">
    <property type="component" value="Unassembled WGS sequence"/>
</dbReference>
<evidence type="ECO:0000313" key="1">
    <source>
        <dbReference type="EMBL" id="CAG8654772.1"/>
    </source>
</evidence>
<keyword evidence="2" id="KW-1185">Reference proteome</keyword>
<sequence>HGGKLALYNGIRAEREWKIGLVCGTGSSKERSKETEKNVAAFVMHVVAKGTLLIRVCLWKIETNEKKVKDNSRTLRVKGNIGCMDDEIVGYIHALNSSLKV</sequence>
<comment type="caution">
    <text evidence="1">The sequence shown here is derived from an EMBL/GenBank/DDBJ whole genome shotgun (WGS) entry which is preliminary data.</text>
</comment>
<accession>A0ACA9NJ86</accession>
<protein>
    <submittedName>
        <fullName evidence="1">22834_t:CDS:1</fullName>
    </submittedName>
</protein>
<feature type="non-terminal residue" evidence="1">
    <location>
        <position position="1"/>
    </location>
</feature>
<organism evidence="1 2">
    <name type="scientific">Racocetra persica</name>
    <dbReference type="NCBI Taxonomy" id="160502"/>
    <lineage>
        <taxon>Eukaryota</taxon>
        <taxon>Fungi</taxon>
        <taxon>Fungi incertae sedis</taxon>
        <taxon>Mucoromycota</taxon>
        <taxon>Glomeromycotina</taxon>
        <taxon>Glomeromycetes</taxon>
        <taxon>Diversisporales</taxon>
        <taxon>Gigasporaceae</taxon>
        <taxon>Racocetra</taxon>
    </lineage>
</organism>
<reference evidence="1" key="1">
    <citation type="submission" date="2021-06" db="EMBL/GenBank/DDBJ databases">
        <authorList>
            <person name="Kallberg Y."/>
            <person name="Tangrot J."/>
            <person name="Rosling A."/>
        </authorList>
    </citation>
    <scope>NUCLEOTIDE SEQUENCE</scope>
    <source>
        <strain evidence="1">MA461A</strain>
    </source>
</reference>
<name>A0ACA9NJ86_9GLOM</name>